<feature type="compositionally biased region" description="Basic and acidic residues" evidence="1">
    <location>
        <begin position="147"/>
        <end position="156"/>
    </location>
</feature>
<feature type="compositionally biased region" description="Low complexity" evidence="1">
    <location>
        <begin position="374"/>
        <end position="493"/>
    </location>
</feature>
<gene>
    <name evidence="3" type="ORF">CAL28_24415</name>
</gene>
<proteinExistence type="predicted"/>
<feature type="region of interest" description="Disordered" evidence="1">
    <location>
        <begin position="819"/>
        <end position="860"/>
    </location>
</feature>
<dbReference type="RefSeq" id="WP_094843720.1">
    <property type="nucleotide sequence ID" value="NZ_NEVS01000004.1"/>
</dbReference>
<dbReference type="PANTHER" id="PTHR30441">
    <property type="entry name" value="DUF748 DOMAIN-CONTAINING PROTEIN"/>
    <property type="match status" value="1"/>
</dbReference>
<dbReference type="PANTHER" id="PTHR30441:SF8">
    <property type="entry name" value="DUF748 DOMAIN-CONTAINING PROTEIN"/>
    <property type="match status" value="1"/>
</dbReference>
<dbReference type="Gene3D" id="3.30.1330.60">
    <property type="entry name" value="OmpA-like domain"/>
    <property type="match status" value="1"/>
</dbReference>
<name>A0A261UKC9_9BORD</name>
<dbReference type="AlphaFoldDB" id="A0A261UKC9"/>
<feature type="compositionally biased region" description="Polar residues" evidence="1">
    <location>
        <begin position="823"/>
        <end position="832"/>
    </location>
</feature>
<feature type="domain" description="AsmA" evidence="2">
    <location>
        <begin position="12"/>
        <end position="193"/>
    </location>
</feature>
<evidence type="ECO:0000259" key="2">
    <source>
        <dbReference type="Pfam" id="PF05170"/>
    </source>
</evidence>
<evidence type="ECO:0000256" key="1">
    <source>
        <dbReference type="SAM" id="MobiDB-lite"/>
    </source>
</evidence>
<evidence type="ECO:0000313" key="3">
    <source>
        <dbReference type="EMBL" id="OZI62339.1"/>
    </source>
</evidence>
<accession>A0A261UKC9</accession>
<dbReference type="GO" id="GO:0005886">
    <property type="term" value="C:plasma membrane"/>
    <property type="evidence" value="ECO:0007669"/>
    <property type="project" value="TreeGrafter"/>
</dbReference>
<dbReference type="EMBL" id="NEVS01000004">
    <property type="protein sequence ID" value="OZI62339.1"/>
    <property type="molecule type" value="Genomic_DNA"/>
</dbReference>
<feature type="region of interest" description="Disordered" evidence="1">
    <location>
        <begin position="138"/>
        <end position="158"/>
    </location>
</feature>
<dbReference type="GO" id="GO:0090313">
    <property type="term" value="P:regulation of protein targeting to membrane"/>
    <property type="evidence" value="ECO:0007669"/>
    <property type="project" value="TreeGrafter"/>
</dbReference>
<dbReference type="Proteomes" id="UP000215767">
    <property type="component" value="Unassembled WGS sequence"/>
</dbReference>
<dbReference type="InterPro" id="IPR007844">
    <property type="entry name" value="AsmA"/>
</dbReference>
<dbReference type="InterPro" id="IPR036737">
    <property type="entry name" value="OmpA-like_sf"/>
</dbReference>
<dbReference type="InterPro" id="IPR008023">
    <property type="entry name" value="DUF748"/>
</dbReference>
<keyword evidence="4" id="KW-1185">Reference proteome</keyword>
<comment type="caution">
    <text evidence="3">The sequence shown here is derived from an EMBL/GenBank/DDBJ whole genome shotgun (WGS) entry which is preliminary data.</text>
</comment>
<evidence type="ECO:0000313" key="4">
    <source>
        <dbReference type="Proteomes" id="UP000215767"/>
    </source>
</evidence>
<protein>
    <recommendedName>
        <fullName evidence="2">AsmA domain-containing protein</fullName>
    </recommendedName>
</protein>
<dbReference type="OrthoDB" id="9757969at2"/>
<reference evidence="4" key="1">
    <citation type="submission" date="2017-05" db="EMBL/GenBank/DDBJ databases">
        <title>Complete and WGS of Bordetella genogroups.</title>
        <authorList>
            <person name="Spilker T."/>
            <person name="Lipuma J."/>
        </authorList>
    </citation>
    <scope>NUCLEOTIDE SEQUENCE [LARGE SCALE GENOMIC DNA]</scope>
    <source>
        <strain evidence="4">AU8856</strain>
    </source>
</reference>
<dbReference type="Pfam" id="PF05359">
    <property type="entry name" value="DUF748"/>
    <property type="match status" value="1"/>
</dbReference>
<sequence length="1254" mass="132581">MPSYLPRIRFTRRFLRIAGAVVGLILLLLALAAWQVPELTRRALTRDVAAMLGREVQVGKITFNPFSLTLRVHDFAIAQPGGAQPLLTVAEADASASWKSLFWFAPVVDAMVLREPRVALVRDAQAHFNFSDIQQKLQEMSAGKPEPAPEEKDKPLPRFSLNNMRLENGSITLDDKVTGRQQVIDQIALGVPFISNFGYATDIDVVPKFHARINGSPFDLNGTARPFDATPTSTLDVVFSGLELEKWADAWGVPLPVKLNRALLDSDLHISFEQPKDAAPKLRITGGLSLRELDLREASDERLAAWSALNVRGVDALPLERRLQVGEVELVDPNIQTRRYADQRVNWLDVIDKLQRLGAGAKTEGPATVSTVKTASVPPVAAPGTAAPPTAAAKPDSQASAATGSTAPDTATAAPRASAGAAAAPPAAEAKGGAAPTDTAPATATPPTTAQSTTAQSTTAQPTTAQPTTAQPTAASPTAASPAAAPPTATAAAEPDPWHINVDKVSIVNGQLRLRDAPTKLDYALDKVSVSVTHVALPQPKDQPIAIELGAENPDGATLHATGGVILQPLALTLDAKADRLPLAPFASAVRSFAPVTLLAGTVGAAAKVDVRDKAGTYAIQASDIKLDLAGVSARDETLNPPVTVGVKRLALGVDRFVLGSGSSKFDLRASGLLGDGDLASQGSLTLNPLAVKARVDLSNLDVAMLAPYAASRLNATVKSIRLGAKGDVDFTGARGAAPMKVMWKGGVDVSDLNLQDRVNRADFLAWKLLSLRSMAISLSGGKPTIDLGDVTLDNFYGNVLLNSQGQLNVMSLIAEPGKAGGSITQDTQARETPSAPAPEPSRTKASSGPAESHAQGGMPDIAVRSVTLKNGRATFNDRFVRPNYTAELSAIEGSVSAVSSTDPKPAKVSVTGRVYRTAPLSISGIVQPFAKFLTLDIKASARGVDLPRFTTYSAKYVGYPIERGKLSMDVEYRLKDRQLQASNRVQLDQLTFGAKTNSPQATTLPVMLAVALLKDRSGNIDINLPISGSLDDPNFSVGGIILRVIGNLIVKAVTSPFSLLASAFGGGDELSYIAFEPGSSTLSDDDKEKLKKLAAAMADRPSLKMDIAGRADPVSDEAGLRQSWVDMRIRAARSRATGKSGRLDGDAPLSEAERAKYLEAAYDNTKIDNKPRNFIGMAKSVPPAQMEALLKQAAPAGEDQLRKLADARAQAAYEQLQQQGAPMDRIFMVAPNLSAEGVKDNGPPSRVEFSLRR</sequence>
<dbReference type="Pfam" id="PF05170">
    <property type="entry name" value="AsmA"/>
    <property type="match status" value="1"/>
</dbReference>
<organism evidence="3 4">
    <name type="scientific">Bordetella genomosp. 11</name>
    <dbReference type="NCBI Taxonomy" id="1416808"/>
    <lineage>
        <taxon>Bacteria</taxon>
        <taxon>Pseudomonadati</taxon>
        <taxon>Pseudomonadota</taxon>
        <taxon>Betaproteobacteria</taxon>
        <taxon>Burkholderiales</taxon>
        <taxon>Alcaligenaceae</taxon>
        <taxon>Bordetella</taxon>
    </lineage>
</organism>
<dbReference type="InterPro" id="IPR052894">
    <property type="entry name" value="AsmA-related"/>
</dbReference>
<feature type="region of interest" description="Disordered" evidence="1">
    <location>
        <begin position="360"/>
        <end position="497"/>
    </location>
</feature>